<gene>
    <name evidence="2" type="ORF">X805_21310</name>
</gene>
<organism evidence="2 3">
    <name type="scientific">Sphaerotilus natans subsp. natans DSM 6575</name>
    <dbReference type="NCBI Taxonomy" id="1286631"/>
    <lineage>
        <taxon>Bacteria</taxon>
        <taxon>Pseudomonadati</taxon>
        <taxon>Pseudomonadota</taxon>
        <taxon>Betaproteobacteria</taxon>
        <taxon>Burkholderiales</taxon>
        <taxon>Sphaerotilaceae</taxon>
        <taxon>Sphaerotilus</taxon>
    </lineage>
</organism>
<evidence type="ECO:0000256" key="1">
    <source>
        <dbReference type="SAM" id="MobiDB-lite"/>
    </source>
</evidence>
<name>A0A059KM55_9BURK</name>
<comment type="caution">
    <text evidence="2">The sequence shown here is derived from an EMBL/GenBank/DDBJ whole genome shotgun (WGS) entry which is preliminary data.</text>
</comment>
<evidence type="ECO:0000313" key="2">
    <source>
        <dbReference type="EMBL" id="KDB52309.1"/>
    </source>
</evidence>
<evidence type="ECO:0000313" key="3">
    <source>
        <dbReference type="Proteomes" id="UP000026714"/>
    </source>
</evidence>
<reference evidence="2 3" key="1">
    <citation type="journal article" date="2014" name="FEMS Microbiol. Ecol.">
        <title>Sphaerotilus natans encrusted with nanoball-shaped Fe(III) oxide minerals formed by nitrate-reducing mixotrophic Fe(II) oxidation.</title>
        <authorList>
            <person name="Park S."/>
            <person name="Kim D.H."/>
            <person name="Lee J.H."/>
            <person name="Hur H.G."/>
        </authorList>
    </citation>
    <scope>NUCLEOTIDE SEQUENCE [LARGE SCALE GENOMIC DNA]</scope>
    <source>
        <strain evidence="2 3">DSM 6575</strain>
    </source>
</reference>
<accession>A0A059KM55</accession>
<feature type="region of interest" description="Disordered" evidence="1">
    <location>
        <begin position="1"/>
        <end position="30"/>
    </location>
</feature>
<dbReference type="AlphaFoldDB" id="A0A059KM55"/>
<dbReference type="EMBL" id="AZRA01000052">
    <property type="protein sequence ID" value="KDB52309.1"/>
    <property type="molecule type" value="Genomic_DNA"/>
</dbReference>
<keyword evidence="3" id="KW-1185">Reference proteome</keyword>
<dbReference type="Proteomes" id="UP000026714">
    <property type="component" value="Unassembled WGS sequence"/>
</dbReference>
<proteinExistence type="predicted"/>
<sequence>MPQPDFVHSDVSNAADYSGGGRFSGHQGIHSEAVTPVTHFPFSRLSSDVQVKAARHGLIPPP</sequence>
<protein>
    <submittedName>
        <fullName evidence="2">Uncharacterized protein</fullName>
    </submittedName>
</protein>